<keyword evidence="2" id="KW-1185">Reference proteome</keyword>
<dbReference type="SUPFAM" id="SSF55486">
    <property type="entry name" value="Metalloproteases ('zincins'), catalytic domain"/>
    <property type="match status" value="1"/>
</dbReference>
<dbReference type="EMBL" id="RAVZ01000038">
    <property type="protein sequence ID" value="RKG91858.1"/>
    <property type="molecule type" value="Genomic_DNA"/>
</dbReference>
<proteinExistence type="predicted"/>
<dbReference type="Proteomes" id="UP000268094">
    <property type="component" value="Unassembled WGS sequence"/>
</dbReference>
<evidence type="ECO:0000313" key="1">
    <source>
        <dbReference type="EMBL" id="RKG91858.1"/>
    </source>
</evidence>
<evidence type="ECO:0008006" key="3">
    <source>
        <dbReference type="Google" id="ProtNLM"/>
    </source>
</evidence>
<reference evidence="2" key="1">
    <citation type="submission" date="2018-09" db="EMBL/GenBank/DDBJ databases">
        <authorList>
            <person name="Livingstone P.G."/>
            <person name="Whitworth D.E."/>
        </authorList>
    </citation>
    <scope>NUCLEOTIDE SEQUENCE [LARGE SCALE GENOMIC DNA]</scope>
    <source>
        <strain evidence="2">CA054A</strain>
    </source>
</reference>
<sequence length="459" mass="49246">MVETCVTHEHGELEDGLFIEEVQSGNCTAANWSALREQLITPRPPLVRVRLACNGAAQVIKEVEANGCYALAQTAGASYFDVPIGKAVRLFAGVGCTGTSVTVQTDTSLCETSFANGTSTNDKVRSFRVQDVEAPPSEYRYDCALEESTCVKNHNSTSRLVAINRPHTVKIVRVTVAGRSTPSMGLIEEKVVNMYDFFNDASRGQISLAAPLTRRELAAPAGSTCNEAKQHALRYASPNTFLTVYSMPSGLCSTSKAGARSIYLNGNLLRDHTHETGHVLGLGHSNAKDPLGGKDIPYGDSSSYMSGFSSDNYNLPQLHWLGWTKKNELVNVTSAIANGATSTVTLRPVGDNALDSGHPLGAVWEIPNTSPKERLFIAVPKPSLNDTNQIAGGTVIVYRAPKCETCTGMAMKTTTLGRFSAKTVKEHLIGGLSITPVSYTLAADPDIETFASVTLEIRK</sequence>
<protein>
    <recommendedName>
        <fullName evidence="3">Peptidase M11 gametolysin domain-containing protein</fullName>
    </recommendedName>
</protein>
<name>A0A3A8J9Z1_9BACT</name>
<evidence type="ECO:0000313" key="2">
    <source>
        <dbReference type="Proteomes" id="UP000268094"/>
    </source>
</evidence>
<organism evidence="1 2">
    <name type="scientific">Corallococcus terminator</name>
    <dbReference type="NCBI Taxonomy" id="2316733"/>
    <lineage>
        <taxon>Bacteria</taxon>
        <taxon>Pseudomonadati</taxon>
        <taxon>Myxococcota</taxon>
        <taxon>Myxococcia</taxon>
        <taxon>Myxococcales</taxon>
        <taxon>Cystobacterineae</taxon>
        <taxon>Myxococcaceae</taxon>
        <taxon>Corallococcus</taxon>
    </lineage>
</organism>
<dbReference type="AlphaFoldDB" id="A0A3A8J9Z1"/>
<dbReference type="OrthoDB" id="5481502at2"/>
<gene>
    <name evidence="1" type="ORF">D7V88_08425</name>
</gene>
<comment type="caution">
    <text evidence="1">The sequence shown here is derived from an EMBL/GenBank/DDBJ whole genome shotgun (WGS) entry which is preliminary data.</text>
</comment>
<accession>A0A3A8J9Z1</accession>